<comment type="similarity">
    <text evidence="1">Belongs to the beta-lactamase family.</text>
</comment>
<dbReference type="SUPFAM" id="SSF56601">
    <property type="entry name" value="beta-lactamase/transpeptidase-like"/>
    <property type="match status" value="1"/>
</dbReference>
<evidence type="ECO:0000313" key="3">
    <source>
        <dbReference type="EMBL" id="KAF2251696.1"/>
    </source>
</evidence>
<dbReference type="Pfam" id="PF00144">
    <property type="entry name" value="Beta-lactamase"/>
    <property type="match status" value="1"/>
</dbReference>
<evidence type="ECO:0000256" key="1">
    <source>
        <dbReference type="ARBA" id="ARBA00038473"/>
    </source>
</evidence>
<dbReference type="AlphaFoldDB" id="A0A6A6IMS5"/>
<evidence type="ECO:0000259" key="2">
    <source>
        <dbReference type="Pfam" id="PF00144"/>
    </source>
</evidence>
<dbReference type="Proteomes" id="UP000800094">
    <property type="component" value="Unassembled WGS sequence"/>
</dbReference>
<dbReference type="Gene3D" id="3.40.710.10">
    <property type="entry name" value="DD-peptidase/beta-lactamase superfamily"/>
    <property type="match status" value="1"/>
</dbReference>
<sequence>MSVSKSFAVFSALLVENLSKLHPSLLPGLTLDTPVRLALPQFGLPAEDWEDGGRDITLRMLASHSAGIPREGYSTDFNMVTGLGKADAETIGADWAGATPEGVIEVVRKTNLMFAPGQRAAYSNAGLSILGSAVVNYYNNLTGSDLIWSQLTMKEVLAPLNMTHSFFGPVPQDLIPDVGVPGGENWADLLVGTGYDPVAGMWTSANDLTKYLHNIWLRPDPPPLITVPQRRHSLKPDLALPDGKQLVGAGWEIDLFDVPTANSTPGANKTYYTYGKSGDGGGWHAWIDIVPNLGYGTVILSQQSALPDYIPISPTSIRDSVQALLIPAFAKALTARMGERFAGWYADGRDAGEMSEEVQTNGTNTTTYAKTELQDQILYLRDLVINGSSALEGLDRLGWTADDQSRYFSTPAGVALTPAEGAGENAQFGSRAQVWRMMLPGLEVCDWFDFDGYKDQSGWSLSKVVLVESESGNGVDLHYPPYDIVLSRVRG</sequence>
<evidence type="ECO:0000313" key="4">
    <source>
        <dbReference type="Proteomes" id="UP000800094"/>
    </source>
</evidence>
<dbReference type="InterPro" id="IPR012338">
    <property type="entry name" value="Beta-lactam/transpept-like"/>
</dbReference>
<dbReference type="InterPro" id="IPR051478">
    <property type="entry name" value="Beta-lactamase-like_AB/R"/>
</dbReference>
<keyword evidence="4" id="KW-1185">Reference proteome</keyword>
<dbReference type="EMBL" id="ML987192">
    <property type="protein sequence ID" value="KAF2251696.1"/>
    <property type="molecule type" value="Genomic_DNA"/>
</dbReference>
<organism evidence="3 4">
    <name type="scientific">Trematosphaeria pertusa</name>
    <dbReference type="NCBI Taxonomy" id="390896"/>
    <lineage>
        <taxon>Eukaryota</taxon>
        <taxon>Fungi</taxon>
        <taxon>Dikarya</taxon>
        <taxon>Ascomycota</taxon>
        <taxon>Pezizomycotina</taxon>
        <taxon>Dothideomycetes</taxon>
        <taxon>Pleosporomycetidae</taxon>
        <taxon>Pleosporales</taxon>
        <taxon>Massarineae</taxon>
        <taxon>Trematosphaeriaceae</taxon>
        <taxon>Trematosphaeria</taxon>
    </lineage>
</organism>
<gene>
    <name evidence="3" type="ORF">BU26DRAFT_538683</name>
</gene>
<name>A0A6A6IMS5_9PLEO</name>
<proteinExistence type="inferred from homology"/>
<dbReference type="InterPro" id="IPR001466">
    <property type="entry name" value="Beta-lactam-related"/>
</dbReference>
<dbReference type="RefSeq" id="XP_033686700.1">
    <property type="nucleotide sequence ID" value="XM_033831469.1"/>
</dbReference>
<feature type="domain" description="Beta-lactamase-related" evidence="2">
    <location>
        <begin position="2"/>
        <end position="306"/>
    </location>
</feature>
<dbReference type="PANTHER" id="PTHR22935">
    <property type="entry name" value="PENICILLIN-BINDING PROTEIN"/>
    <property type="match status" value="1"/>
</dbReference>
<dbReference type="PANTHER" id="PTHR22935:SF95">
    <property type="entry name" value="BETA-LACTAMASE-LIKE 1-RELATED"/>
    <property type="match status" value="1"/>
</dbReference>
<accession>A0A6A6IMS5</accession>
<reference evidence="3" key="1">
    <citation type="journal article" date="2020" name="Stud. Mycol.">
        <title>101 Dothideomycetes genomes: a test case for predicting lifestyles and emergence of pathogens.</title>
        <authorList>
            <person name="Haridas S."/>
            <person name="Albert R."/>
            <person name="Binder M."/>
            <person name="Bloem J."/>
            <person name="Labutti K."/>
            <person name="Salamov A."/>
            <person name="Andreopoulos B."/>
            <person name="Baker S."/>
            <person name="Barry K."/>
            <person name="Bills G."/>
            <person name="Bluhm B."/>
            <person name="Cannon C."/>
            <person name="Castanera R."/>
            <person name="Culley D."/>
            <person name="Daum C."/>
            <person name="Ezra D."/>
            <person name="Gonzalez J."/>
            <person name="Henrissat B."/>
            <person name="Kuo A."/>
            <person name="Liang C."/>
            <person name="Lipzen A."/>
            <person name="Lutzoni F."/>
            <person name="Magnuson J."/>
            <person name="Mondo S."/>
            <person name="Nolan M."/>
            <person name="Ohm R."/>
            <person name="Pangilinan J."/>
            <person name="Park H.-J."/>
            <person name="Ramirez L."/>
            <person name="Alfaro M."/>
            <person name="Sun H."/>
            <person name="Tritt A."/>
            <person name="Yoshinaga Y."/>
            <person name="Zwiers L.-H."/>
            <person name="Turgeon B."/>
            <person name="Goodwin S."/>
            <person name="Spatafora J."/>
            <person name="Crous P."/>
            <person name="Grigoriev I."/>
        </authorList>
    </citation>
    <scope>NUCLEOTIDE SEQUENCE</scope>
    <source>
        <strain evidence="3">CBS 122368</strain>
    </source>
</reference>
<protein>
    <submittedName>
        <fullName evidence="3">Beta-lactamase/transpeptidase-like protein</fullName>
    </submittedName>
</protein>
<dbReference type="OrthoDB" id="10250282at2759"/>
<dbReference type="GeneID" id="54584799"/>